<accession>A0AC34FKI5</accession>
<proteinExistence type="predicted"/>
<protein>
    <submittedName>
        <fullName evidence="2">Uncharacterized protein</fullName>
    </submittedName>
</protein>
<reference evidence="2" key="1">
    <citation type="submission" date="2022-11" db="UniProtKB">
        <authorList>
            <consortium name="WormBaseParasite"/>
        </authorList>
    </citation>
    <scope>IDENTIFICATION</scope>
</reference>
<name>A0AC34FKI5_9BILA</name>
<sequence>MPPLFSTITFRNRSKSFLSSDRNVKLYTLRQIFEQNFMDPSEYMLDEKEIIWSQESQNHPDFAKIYGQTGNIQDRIASYSLGMTFVILGSVICFIIFVYINHIIMAKKLKKQERRQELQALIENSLALLASSGQTVESNLNLERKSSLLNAFRKFRL</sequence>
<dbReference type="WBParaSite" id="ES5_v2.g17717.t1">
    <property type="protein sequence ID" value="ES5_v2.g17717.t1"/>
    <property type="gene ID" value="ES5_v2.g17717"/>
</dbReference>
<evidence type="ECO:0000313" key="2">
    <source>
        <dbReference type="WBParaSite" id="ES5_v2.g17717.t1"/>
    </source>
</evidence>
<organism evidence="1 2">
    <name type="scientific">Panagrolaimus sp. ES5</name>
    <dbReference type="NCBI Taxonomy" id="591445"/>
    <lineage>
        <taxon>Eukaryota</taxon>
        <taxon>Metazoa</taxon>
        <taxon>Ecdysozoa</taxon>
        <taxon>Nematoda</taxon>
        <taxon>Chromadorea</taxon>
        <taxon>Rhabditida</taxon>
        <taxon>Tylenchina</taxon>
        <taxon>Panagrolaimomorpha</taxon>
        <taxon>Panagrolaimoidea</taxon>
        <taxon>Panagrolaimidae</taxon>
        <taxon>Panagrolaimus</taxon>
    </lineage>
</organism>
<dbReference type="Proteomes" id="UP000887579">
    <property type="component" value="Unplaced"/>
</dbReference>
<evidence type="ECO:0000313" key="1">
    <source>
        <dbReference type="Proteomes" id="UP000887579"/>
    </source>
</evidence>